<evidence type="ECO:0000313" key="3">
    <source>
        <dbReference type="Proteomes" id="UP000011518"/>
    </source>
</evidence>
<sequence>MEEASSGTGAAGDDFLPSSTSLQLGKACSERLGGGRGLHLGPGRGSRRARRAQRGNRQAVAALGNLRRHGRSREPTPPRPLIVSPLPPRGQTGSAPPGRATDGHSDQ</sequence>
<keyword evidence="3" id="KW-1185">Reference proteome</keyword>
<dbReference type="Proteomes" id="UP000011518">
    <property type="component" value="Unassembled WGS sequence"/>
</dbReference>
<evidence type="ECO:0000313" key="2">
    <source>
        <dbReference type="EMBL" id="ELW64156.1"/>
    </source>
</evidence>
<protein>
    <submittedName>
        <fullName evidence="2">Uncharacterized protein</fullName>
    </submittedName>
</protein>
<organism evidence="2 3">
    <name type="scientific">Tupaia chinensis</name>
    <name type="common">Chinese tree shrew</name>
    <name type="synonym">Tupaia belangeri chinensis</name>
    <dbReference type="NCBI Taxonomy" id="246437"/>
    <lineage>
        <taxon>Eukaryota</taxon>
        <taxon>Metazoa</taxon>
        <taxon>Chordata</taxon>
        <taxon>Craniata</taxon>
        <taxon>Vertebrata</taxon>
        <taxon>Euteleostomi</taxon>
        <taxon>Mammalia</taxon>
        <taxon>Eutheria</taxon>
        <taxon>Euarchontoglires</taxon>
        <taxon>Scandentia</taxon>
        <taxon>Tupaiidae</taxon>
        <taxon>Tupaia</taxon>
    </lineage>
</organism>
<name>L9KMZ7_TUPCH</name>
<reference evidence="3" key="2">
    <citation type="journal article" date="2013" name="Nat. Commun.">
        <title>Genome of the Chinese tree shrew.</title>
        <authorList>
            <person name="Fan Y."/>
            <person name="Huang Z.Y."/>
            <person name="Cao C.C."/>
            <person name="Chen C.S."/>
            <person name="Chen Y.X."/>
            <person name="Fan D.D."/>
            <person name="He J."/>
            <person name="Hou H.L."/>
            <person name="Hu L."/>
            <person name="Hu X.T."/>
            <person name="Jiang X.T."/>
            <person name="Lai R."/>
            <person name="Lang Y.S."/>
            <person name="Liang B."/>
            <person name="Liao S.G."/>
            <person name="Mu D."/>
            <person name="Ma Y.Y."/>
            <person name="Niu Y.Y."/>
            <person name="Sun X.Q."/>
            <person name="Xia J.Q."/>
            <person name="Xiao J."/>
            <person name="Xiong Z.Q."/>
            <person name="Xu L."/>
            <person name="Yang L."/>
            <person name="Zhang Y."/>
            <person name="Zhao W."/>
            <person name="Zhao X.D."/>
            <person name="Zheng Y.T."/>
            <person name="Zhou J.M."/>
            <person name="Zhu Y.B."/>
            <person name="Zhang G.J."/>
            <person name="Wang J."/>
            <person name="Yao Y.G."/>
        </authorList>
    </citation>
    <scope>NUCLEOTIDE SEQUENCE [LARGE SCALE GENOMIC DNA]</scope>
</reference>
<accession>L9KMZ7</accession>
<gene>
    <name evidence="2" type="ORF">TREES_T100009101</name>
</gene>
<dbReference type="EMBL" id="KB320754">
    <property type="protein sequence ID" value="ELW64156.1"/>
    <property type="molecule type" value="Genomic_DNA"/>
</dbReference>
<feature type="compositionally biased region" description="Gly residues" evidence="1">
    <location>
        <begin position="32"/>
        <end position="44"/>
    </location>
</feature>
<feature type="region of interest" description="Disordered" evidence="1">
    <location>
        <begin position="1"/>
        <end position="107"/>
    </location>
</feature>
<evidence type="ECO:0000256" key="1">
    <source>
        <dbReference type="SAM" id="MobiDB-lite"/>
    </source>
</evidence>
<dbReference type="InParanoid" id="L9KMZ7"/>
<reference evidence="3" key="1">
    <citation type="submission" date="2012-07" db="EMBL/GenBank/DDBJ databases">
        <title>Genome of the Chinese tree shrew, a rising model animal genetically related to primates.</title>
        <authorList>
            <person name="Zhang G."/>
            <person name="Fan Y."/>
            <person name="Yao Y."/>
            <person name="Huang Z."/>
        </authorList>
    </citation>
    <scope>NUCLEOTIDE SEQUENCE [LARGE SCALE GENOMIC DNA]</scope>
</reference>
<feature type="compositionally biased region" description="Basic residues" evidence="1">
    <location>
        <begin position="45"/>
        <end position="54"/>
    </location>
</feature>
<dbReference type="AlphaFoldDB" id="L9KMZ7"/>
<proteinExistence type="predicted"/>
<feature type="compositionally biased region" description="Pro residues" evidence="1">
    <location>
        <begin position="75"/>
        <end position="88"/>
    </location>
</feature>